<keyword evidence="3 5" id="KW-0862">Zinc</keyword>
<dbReference type="GO" id="GO:0043103">
    <property type="term" value="P:hypoxanthine salvage"/>
    <property type="evidence" value="ECO:0007669"/>
    <property type="project" value="UniProtKB-UniRule"/>
</dbReference>
<comment type="catalytic activity">
    <reaction evidence="5">
        <text>adenine + H2O + H(+) = hypoxanthine + NH4(+)</text>
        <dbReference type="Rhea" id="RHEA:23688"/>
        <dbReference type="ChEBI" id="CHEBI:15377"/>
        <dbReference type="ChEBI" id="CHEBI:15378"/>
        <dbReference type="ChEBI" id="CHEBI:16708"/>
        <dbReference type="ChEBI" id="CHEBI:17368"/>
        <dbReference type="ChEBI" id="CHEBI:28938"/>
        <dbReference type="EC" id="3.5.4.2"/>
    </reaction>
</comment>
<keyword evidence="2 5" id="KW-0378">Hydrolase</keyword>
<protein>
    <recommendedName>
        <fullName evidence="5">Adenine deaminase</fullName>
        <shortName evidence="5">ADE</shortName>
        <ecNumber evidence="5">3.5.4.2</ecNumber>
    </recommendedName>
    <alternativeName>
        <fullName evidence="5">Adenine aminohydrolase</fullName>
        <shortName evidence="5">AAH</shortName>
    </alternativeName>
</protein>
<sequence length="316" mass="36711">MRPFPNPHEPWAQDKAELHMHLEGCLEPDLWNKFQRKHSYLDIAPVTTVTYPFTDLSSFLAWRYQGDRLLNDEEDFFDLTWRYVQRALDNHIVYAELFFDPQAHTARGVSLDTVMSGIIRALRQAEQRYGWTARLIPNILRDHPLRTAEDDLAHLEAYGDWIVGVGLDSRELPYPPRLFRHLFDQVRRKGWHVVAHAGEEGPASYIWQALDELGAERIDHGIHAMDDPVLMGRLKIDRIPLTICPWSNKRLGVTTDLSIYYKLFHEGLVLTINSDDPAYFSSYLNANFELISPYFPPDALQQLIKNSFVASFRTDF</sequence>
<dbReference type="GO" id="GO:0006146">
    <property type="term" value="P:adenine catabolic process"/>
    <property type="evidence" value="ECO:0007669"/>
    <property type="project" value="UniProtKB-UniRule"/>
</dbReference>
<dbReference type="Gene3D" id="3.20.20.140">
    <property type="entry name" value="Metal-dependent hydrolases"/>
    <property type="match status" value="1"/>
</dbReference>
<feature type="binding site" evidence="5">
    <location>
        <position position="21"/>
    </location>
    <ligand>
        <name>Zn(2+)</name>
        <dbReference type="ChEBI" id="CHEBI:29105"/>
        <note>catalytic</note>
    </ligand>
</feature>
<dbReference type="EMBL" id="FWWY01000001">
    <property type="protein sequence ID" value="SMC07463.1"/>
    <property type="molecule type" value="Genomic_DNA"/>
</dbReference>
<dbReference type="InterPro" id="IPR032466">
    <property type="entry name" value="Metal_Hydrolase"/>
</dbReference>
<keyword evidence="1 5" id="KW-0479">Metal-binding</keyword>
<accession>A0A1W1WP07</accession>
<feature type="binding site" evidence="5">
    <location>
        <position position="276"/>
    </location>
    <ligand>
        <name>substrate</name>
    </ligand>
</feature>
<comment type="cofactor">
    <cofactor evidence="5">
        <name>Zn(2+)</name>
        <dbReference type="ChEBI" id="CHEBI:29105"/>
    </cofactor>
    <text evidence="5">Binds 1 zinc ion per subunit.</text>
</comment>
<dbReference type="PANTHER" id="PTHR43114:SF6">
    <property type="entry name" value="ADENINE DEAMINASE"/>
    <property type="match status" value="1"/>
</dbReference>
<feature type="active site" description="Proton donor" evidence="5">
    <location>
        <position position="199"/>
    </location>
</feature>
<dbReference type="RefSeq" id="WP_084661777.1">
    <property type="nucleotide sequence ID" value="NZ_FWWY01000001.1"/>
</dbReference>
<evidence type="ECO:0000256" key="5">
    <source>
        <dbReference type="HAMAP-Rule" id="MF_01962"/>
    </source>
</evidence>
<name>A0A1W1WP07_SULTA</name>
<feature type="site" description="Important for catalytic activity" evidence="5">
    <location>
        <position position="220"/>
    </location>
</feature>
<proteinExistence type="inferred from homology"/>
<evidence type="ECO:0000313" key="7">
    <source>
        <dbReference type="EMBL" id="SMC07463.1"/>
    </source>
</evidence>
<evidence type="ECO:0000256" key="1">
    <source>
        <dbReference type="ARBA" id="ARBA00022723"/>
    </source>
</evidence>
<evidence type="ECO:0000256" key="3">
    <source>
        <dbReference type="ARBA" id="ARBA00022833"/>
    </source>
</evidence>
<keyword evidence="8" id="KW-1185">Reference proteome</keyword>
<dbReference type="InterPro" id="IPR028892">
    <property type="entry name" value="ADE"/>
</dbReference>
<dbReference type="OrthoDB" id="9779574at2"/>
<dbReference type="NCBIfam" id="TIGR01430">
    <property type="entry name" value="aden_deam"/>
    <property type="match status" value="1"/>
</dbReference>
<dbReference type="Proteomes" id="UP000192660">
    <property type="component" value="Unassembled WGS sequence"/>
</dbReference>
<feature type="binding site" evidence="5">
    <location>
        <position position="19"/>
    </location>
    <ligand>
        <name>Zn(2+)</name>
        <dbReference type="ChEBI" id="CHEBI:29105"/>
        <note>catalytic</note>
    </ligand>
</feature>
<evidence type="ECO:0000256" key="4">
    <source>
        <dbReference type="ARBA" id="ARBA00023080"/>
    </source>
</evidence>
<comment type="similarity">
    <text evidence="5">Belongs to the metallo-dependent hydrolases superfamily. Adenosine and AMP deaminases family. Adenine deaminase type 2 subfamily.</text>
</comment>
<dbReference type="PANTHER" id="PTHR43114">
    <property type="entry name" value="ADENINE DEAMINASE"/>
    <property type="match status" value="1"/>
</dbReference>
<reference evidence="8" key="1">
    <citation type="submission" date="2017-04" db="EMBL/GenBank/DDBJ databases">
        <authorList>
            <person name="Varghese N."/>
            <person name="Submissions S."/>
        </authorList>
    </citation>
    <scope>NUCLEOTIDE SEQUENCE [LARGE SCALE GENOMIC DNA]</scope>
    <source>
        <strain evidence="8">DSM 9293</strain>
    </source>
</reference>
<dbReference type="Pfam" id="PF00962">
    <property type="entry name" value="A_deaminase"/>
    <property type="match status" value="1"/>
</dbReference>
<dbReference type="EC" id="3.5.4.2" evidence="5"/>
<feature type="domain" description="Adenosine deaminase" evidence="6">
    <location>
        <begin position="15"/>
        <end position="312"/>
    </location>
</feature>
<comment type="function">
    <text evidence="5">Catalyzes the hydrolytic deamination of adenine to hypoxanthine. Plays an important role in the purine salvage pathway and in nitrogen catabolism.</text>
</comment>
<dbReference type="STRING" id="28034.BFX07_07335"/>
<dbReference type="HAMAP" id="MF_01962">
    <property type="entry name" value="Adenine_deaminase"/>
    <property type="match status" value="1"/>
</dbReference>
<dbReference type="GO" id="GO:0008270">
    <property type="term" value="F:zinc ion binding"/>
    <property type="evidence" value="ECO:0007669"/>
    <property type="project" value="UniProtKB-UniRule"/>
</dbReference>
<dbReference type="GO" id="GO:0000034">
    <property type="term" value="F:adenine deaminase activity"/>
    <property type="evidence" value="ECO:0007669"/>
    <property type="project" value="UniProtKB-UniRule"/>
</dbReference>
<dbReference type="AlphaFoldDB" id="A0A1W1WP07"/>
<organism evidence="7 8">
    <name type="scientific">Sulfobacillus thermosulfidooxidans (strain DSM 9293 / VKM B-1269 / AT-1)</name>
    <dbReference type="NCBI Taxonomy" id="929705"/>
    <lineage>
        <taxon>Bacteria</taxon>
        <taxon>Bacillati</taxon>
        <taxon>Bacillota</taxon>
        <taxon>Clostridia</taxon>
        <taxon>Eubacteriales</taxon>
        <taxon>Clostridiales Family XVII. Incertae Sedis</taxon>
        <taxon>Sulfobacillus</taxon>
    </lineage>
</organism>
<feature type="binding site" evidence="5">
    <location>
        <position position="275"/>
    </location>
    <ligand>
        <name>Zn(2+)</name>
        <dbReference type="ChEBI" id="CHEBI:29105"/>
        <note>catalytic</note>
    </ligand>
</feature>
<evidence type="ECO:0000259" key="6">
    <source>
        <dbReference type="Pfam" id="PF00962"/>
    </source>
</evidence>
<feature type="binding site" evidence="5">
    <location>
        <position position="196"/>
    </location>
    <ligand>
        <name>Zn(2+)</name>
        <dbReference type="ChEBI" id="CHEBI:29105"/>
        <note>catalytic</note>
    </ligand>
</feature>
<evidence type="ECO:0000256" key="2">
    <source>
        <dbReference type="ARBA" id="ARBA00022801"/>
    </source>
</evidence>
<gene>
    <name evidence="7" type="ORF">SAMN00768000_3402</name>
</gene>
<dbReference type="InterPro" id="IPR006330">
    <property type="entry name" value="Ado/ade_deaminase"/>
</dbReference>
<dbReference type="GO" id="GO:0005829">
    <property type="term" value="C:cytosol"/>
    <property type="evidence" value="ECO:0007669"/>
    <property type="project" value="TreeGrafter"/>
</dbReference>
<dbReference type="GO" id="GO:0009117">
    <property type="term" value="P:nucleotide metabolic process"/>
    <property type="evidence" value="ECO:0007669"/>
    <property type="project" value="UniProtKB-KW"/>
</dbReference>
<keyword evidence="4 5" id="KW-0546">Nucleotide metabolism</keyword>
<evidence type="ECO:0000313" key="8">
    <source>
        <dbReference type="Proteomes" id="UP000192660"/>
    </source>
</evidence>
<dbReference type="InterPro" id="IPR001365">
    <property type="entry name" value="A_deaminase_dom"/>
</dbReference>
<dbReference type="SUPFAM" id="SSF51556">
    <property type="entry name" value="Metallo-dependent hydrolases"/>
    <property type="match status" value="1"/>
</dbReference>